<evidence type="ECO:0000256" key="5">
    <source>
        <dbReference type="ARBA" id="ARBA00022475"/>
    </source>
</evidence>
<dbReference type="Gene3D" id="2.70.98.90">
    <property type="match status" value="1"/>
</dbReference>
<dbReference type="InterPro" id="IPR028055">
    <property type="entry name" value="YidC/Oxa/ALB_C"/>
</dbReference>
<evidence type="ECO:0000256" key="7">
    <source>
        <dbReference type="ARBA" id="ARBA00022927"/>
    </source>
</evidence>
<evidence type="ECO:0000256" key="6">
    <source>
        <dbReference type="ARBA" id="ARBA00022692"/>
    </source>
</evidence>
<comment type="function">
    <text evidence="13">Required for the insertion and/or proper folding and/or complex formation of integral membrane proteins into the membrane. Involved in integration of membrane proteins that insert both dependently and independently of the Sec translocase complex, as well as at least some lipoproteins. Aids folding of multispanning membrane proteins.</text>
</comment>
<evidence type="ECO:0000259" key="15">
    <source>
        <dbReference type="Pfam" id="PF02096"/>
    </source>
</evidence>
<evidence type="ECO:0000256" key="13">
    <source>
        <dbReference type="HAMAP-Rule" id="MF_01810"/>
    </source>
</evidence>
<dbReference type="InterPro" id="IPR047196">
    <property type="entry name" value="YidC_ALB_C"/>
</dbReference>
<sequence>MNDQRNLFAAIAVSVLILIGWQYFMPAKAPELPSATPQASSPAMTAPSASLSPAQPPAAPAAIAPASINPVEARATALTASRRISIQTPSLHGSIALLGGRIDDLTLAKYRETPDPASAEITLLSPAGSPNPYWAEFGWVPTEPGVRVPGPDTLWSPQSGSALTPDQPVVLSWDNGDGLRFIRTFAIDENYMFSVSQRVENYGTRPVALHPFSLLARTGTPHTEGMYILHEGPLGVFNRTLSETKYDDLKKDGVSRHESEGGWAGITDKYWLTALIPPAKEQTTARFVHQRIDNTDRYQVDYMGGARTVQPGDSLEADFRLFAGAKQVSLLDSYGEKYGIDRFDLAIDFGWFYFLTKPFFYLLQILHSALGNMGLAILALTVVLKLAMYPLANKSYVSMSKMKKLQPAVQALQGRFGEDKMRLQQEMMILYKKEKVNPLSGCLPVLVQIPVFFALYKVLFVTIEMRHAPFYGWIHDLSAQDPTNIFTLFGLIPWAPPSFLHLGLWPLIMGITMYFQQKLNPQPPDPVQAKILSFLPIMFTFLLANFSSGLVIYWAWNNALSIAQQWMIMRRLGVKP</sequence>
<dbReference type="PRINTS" id="PR00701">
    <property type="entry name" value="60KDINNERMP"/>
</dbReference>
<dbReference type="Pfam" id="PF02096">
    <property type="entry name" value="60KD_IMP"/>
    <property type="match status" value="1"/>
</dbReference>
<dbReference type="InterPro" id="IPR038221">
    <property type="entry name" value="YidC_periplasmic_sf"/>
</dbReference>
<comment type="similarity">
    <text evidence="2 13">Belongs to the OXA1/ALB3/YidC family. Type 1 subfamily.</text>
</comment>
<dbReference type="GO" id="GO:0032977">
    <property type="term" value="F:membrane insertase activity"/>
    <property type="evidence" value="ECO:0007669"/>
    <property type="project" value="InterPro"/>
</dbReference>
<dbReference type="NCBIfam" id="NF002353">
    <property type="entry name" value="PRK01318.1-4"/>
    <property type="match status" value="1"/>
</dbReference>
<feature type="domain" description="Membrane insertase YidC N-terminal" evidence="16">
    <location>
        <begin position="83"/>
        <end position="362"/>
    </location>
</feature>
<dbReference type="InterPro" id="IPR028053">
    <property type="entry name" value="Membr_insert_YidC_N"/>
</dbReference>
<dbReference type="PANTHER" id="PTHR12428:SF65">
    <property type="entry name" value="CYTOCHROME C OXIDASE ASSEMBLY PROTEIN COX18, MITOCHONDRIAL"/>
    <property type="match status" value="1"/>
</dbReference>
<dbReference type="AlphaFoldDB" id="A0A1H6IHS9"/>
<feature type="transmembrane region" description="Helical" evidence="13">
    <location>
        <begin position="436"/>
        <end position="456"/>
    </location>
</feature>
<gene>
    <name evidence="13" type="primary">yidC</name>
    <name evidence="17" type="ORF">SAMN04244559_02552</name>
</gene>
<evidence type="ECO:0000256" key="8">
    <source>
        <dbReference type="ARBA" id="ARBA00022989"/>
    </source>
</evidence>
<protein>
    <recommendedName>
        <fullName evidence="3 13">Membrane protein insertase YidC</fullName>
    </recommendedName>
    <alternativeName>
        <fullName evidence="12 13">Foldase YidC</fullName>
    </alternativeName>
    <alternativeName>
        <fullName evidence="11 13">Membrane integrase YidC</fullName>
    </alternativeName>
    <alternativeName>
        <fullName evidence="13">Membrane protein YidC</fullName>
    </alternativeName>
</protein>
<evidence type="ECO:0000256" key="10">
    <source>
        <dbReference type="ARBA" id="ARBA00023186"/>
    </source>
</evidence>
<evidence type="ECO:0000256" key="14">
    <source>
        <dbReference type="SAM" id="MobiDB-lite"/>
    </source>
</evidence>
<dbReference type="InterPro" id="IPR019998">
    <property type="entry name" value="Membr_insert_YidC"/>
</dbReference>
<feature type="transmembrane region" description="Helical" evidence="13">
    <location>
        <begin position="369"/>
        <end position="392"/>
    </location>
</feature>
<feature type="region of interest" description="Disordered" evidence="14">
    <location>
        <begin position="32"/>
        <end position="61"/>
    </location>
</feature>
<keyword evidence="9 13" id="KW-0472">Membrane</keyword>
<dbReference type="PRINTS" id="PR01900">
    <property type="entry name" value="YIDCPROTEIN"/>
</dbReference>
<keyword evidence="6 13" id="KW-0812">Transmembrane</keyword>
<keyword evidence="4 13" id="KW-0813">Transport</keyword>
<evidence type="ECO:0000256" key="3">
    <source>
        <dbReference type="ARBA" id="ARBA00015325"/>
    </source>
</evidence>
<dbReference type="PANTHER" id="PTHR12428">
    <property type="entry name" value="OXA1"/>
    <property type="match status" value="1"/>
</dbReference>
<keyword evidence="10 13" id="KW-0143">Chaperone</keyword>
<dbReference type="CDD" id="cd19961">
    <property type="entry name" value="EcYidC-like_peri"/>
    <property type="match status" value="1"/>
</dbReference>
<feature type="domain" description="Membrane insertase YidC/Oxa/ALB C-terminal" evidence="15">
    <location>
        <begin position="373"/>
        <end position="570"/>
    </location>
</feature>
<dbReference type="HAMAP" id="MF_01810">
    <property type="entry name" value="YidC_type1"/>
    <property type="match status" value="1"/>
</dbReference>
<evidence type="ECO:0000313" key="17">
    <source>
        <dbReference type="EMBL" id="SEH48498.1"/>
    </source>
</evidence>
<dbReference type="GO" id="GO:0051205">
    <property type="term" value="P:protein insertion into membrane"/>
    <property type="evidence" value="ECO:0007669"/>
    <property type="project" value="TreeGrafter"/>
</dbReference>
<dbReference type="NCBIfam" id="TIGR03592">
    <property type="entry name" value="yidC_oxa1_cterm"/>
    <property type="match status" value="1"/>
</dbReference>
<evidence type="ECO:0000256" key="2">
    <source>
        <dbReference type="ARBA" id="ARBA00010527"/>
    </source>
</evidence>
<dbReference type="NCBIfam" id="TIGR03593">
    <property type="entry name" value="yidC_nterm"/>
    <property type="match status" value="1"/>
</dbReference>
<dbReference type="GO" id="GO:0015031">
    <property type="term" value="P:protein transport"/>
    <property type="evidence" value="ECO:0007669"/>
    <property type="project" value="UniProtKB-KW"/>
</dbReference>
<organism evidence="17 18">
    <name type="scientific">Magnetospirillum fulvum</name>
    <name type="common">Rhodospirillum fulvum</name>
    <dbReference type="NCBI Taxonomy" id="1082"/>
    <lineage>
        <taxon>Bacteria</taxon>
        <taxon>Pseudomonadati</taxon>
        <taxon>Pseudomonadota</taxon>
        <taxon>Alphaproteobacteria</taxon>
        <taxon>Rhodospirillales</taxon>
        <taxon>Rhodospirillaceae</taxon>
        <taxon>Magnetospirillum</taxon>
    </lineage>
</organism>
<feature type="transmembrane region" description="Helical" evidence="13">
    <location>
        <begin position="6"/>
        <end position="24"/>
    </location>
</feature>
<dbReference type="Proteomes" id="UP000182983">
    <property type="component" value="Unassembled WGS sequence"/>
</dbReference>
<dbReference type="GO" id="GO:0005886">
    <property type="term" value="C:plasma membrane"/>
    <property type="evidence" value="ECO:0007669"/>
    <property type="project" value="UniProtKB-SubCell"/>
</dbReference>
<evidence type="ECO:0000259" key="16">
    <source>
        <dbReference type="Pfam" id="PF14849"/>
    </source>
</evidence>
<name>A0A1H6IHS9_MAGFU</name>
<evidence type="ECO:0000256" key="1">
    <source>
        <dbReference type="ARBA" id="ARBA00004429"/>
    </source>
</evidence>
<evidence type="ECO:0000256" key="12">
    <source>
        <dbReference type="ARBA" id="ARBA00033342"/>
    </source>
</evidence>
<keyword evidence="7 13" id="KW-0653">Protein transport</keyword>
<keyword evidence="5 13" id="KW-1003">Cell membrane</keyword>
<keyword evidence="8 13" id="KW-1133">Transmembrane helix</keyword>
<evidence type="ECO:0000313" key="18">
    <source>
        <dbReference type="Proteomes" id="UP000182983"/>
    </source>
</evidence>
<feature type="transmembrane region" description="Helical" evidence="13">
    <location>
        <begin position="535"/>
        <end position="556"/>
    </location>
</feature>
<dbReference type="InterPro" id="IPR001708">
    <property type="entry name" value="YidC/ALB3/OXA1/COX18"/>
</dbReference>
<dbReference type="Pfam" id="PF14849">
    <property type="entry name" value="YidC_periplas"/>
    <property type="match status" value="1"/>
</dbReference>
<dbReference type="EMBL" id="FNWO01000011">
    <property type="protein sequence ID" value="SEH48498.1"/>
    <property type="molecule type" value="Genomic_DNA"/>
</dbReference>
<accession>A0A1H6IHS9</accession>
<keyword evidence="18" id="KW-1185">Reference proteome</keyword>
<feature type="compositionally biased region" description="Low complexity" evidence="14">
    <location>
        <begin position="32"/>
        <end position="53"/>
    </location>
</feature>
<evidence type="ECO:0000256" key="4">
    <source>
        <dbReference type="ARBA" id="ARBA00022448"/>
    </source>
</evidence>
<proteinExistence type="inferred from homology"/>
<reference evidence="18" key="1">
    <citation type="submission" date="2016-10" db="EMBL/GenBank/DDBJ databases">
        <authorList>
            <person name="Varghese N."/>
            <person name="Submissions S."/>
        </authorList>
    </citation>
    <scope>NUCLEOTIDE SEQUENCE [LARGE SCALE GENOMIC DNA]</scope>
    <source>
        <strain evidence="18">DSM 13234</strain>
    </source>
</reference>
<evidence type="ECO:0000256" key="9">
    <source>
        <dbReference type="ARBA" id="ARBA00023136"/>
    </source>
</evidence>
<comment type="subunit">
    <text evidence="13">Interacts with the Sec translocase complex via SecD. Specifically interacts with transmembrane segments of nascent integral membrane proteins during membrane integration.</text>
</comment>
<comment type="subcellular location">
    <subcellularLocation>
        <location evidence="1">Cell inner membrane</location>
        <topology evidence="1">Multi-pass membrane protein</topology>
    </subcellularLocation>
    <subcellularLocation>
        <location evidence="13">Cell membrane</location>
        <topology evidence="13">Multi-pass membrane protein</topology>
    </subcellularLocation>
</comment>
<dbReference type="CDD" id="cd20070">
    <property type="entry name" value="5TM_YidC_Alb3"/>
    <property type="match status" value="1"/>
</dbReference>
<dbReference type="RefSeq" id="WP_074769168.1">
    <property type="nucleotide sequence ID" value="NZ_FNWO01000011.1"/>
</dbReference>
<evidence type="ECO:0000256" key="11">
    <source>
        <dbReference type="ARBA" id="ARBA00033245"/>
    </source>
</evidence>
<dbReference type="OrthoDB" id="9780552at2"/>